<proteinExistence type="inferred from homology"/>
<evidence type="ECO:0000313" key="9">
    <source>
        <dbReference type="EMBL" id="OGW95907.1"/>
    </source>
</evidence>
<dbReference type="InterPro" id="IPR020056">
    <property type="entry name" value="Rbsml_bL25/Gln-tRNA_synth_N"/>
</dbReference>
<keyword evidence="1 5" id="KW-0699">rRNA-binding</keyword>
<dbReference type="EMBL" id="MHFR01000056">
    <property type="protein sequence ID" value="OGW95907.1"/>
    <property type="molecule type" value="Genomic_DNA"/>
</dbReference>
<dbReference type="NCBIfam" id="TIGR00731">
    <property type="entry name" value="bL25_bact_ctc"/>
    <property type="match status" value="1"/>
</dbReference>
<dbReference type="Proteomes" id="UP000178187">
    <property type="component" value="Unassembled WGS sequence"/>
</dbReference>
<dbReference type="Gene3D" id="2.40.240.10">
    <property type="entry name" value="Ribosomal Protein L25, Chain P"/>
    <property type="match status" value="1"/>
</dbReference>
<evidence type="ECO:0000256" key="3">
    <source>
        <dbReference type="ARBA" id="ARBA00022980"/>
    </source>
</evidence>
<accession>A0A1G1KSN1</accession>
<dbReference type="CDD" id="cd00495">
    <property type="entry name" value="Ribosomal_L25_TL5_CTC"/>
    <property type="match status" value="1"/>
</dbReference>
<keyword evidence="3 5" id="KW-0689">Ribosomal protein</keyword>
<dbReference type="InterPro" id="IPR020930">
    <property type="entry name" value="Ribosomal_uL5_bac-type"/>
</dbReference>
<feature type="domain" description="Large ribosomal subunit protein bL25 beta" evidence="8">
    <location>
        <begin position="106"/>
        <end position="189"/>
    </location>
</feature>
<dbReference type="InterPro" id="IPR011035">
    <property type="entry name" value="Ribosomal_bL25/Gln-tRNA_synth"/>
</dbReference>
<dbReference type="SUPFAM" id="SSF50715">
    <property type="entry name" value="Ribosomal protein L25-like"/>
    <property type="match status" value="1"/>
</dbReference>
<dbReference type="InterPro" id="IPR020057">
    <property type="entry name" value="Ribosomal_bL25_b-dom"/>
</dbReference>
<evidence type="ECO:0000256" key="4">
    <source>
        <dbReference type="ARBA" id="ARBA00023274"/>
    </source>
</evidence>
<evidence type="ECO:0000313" key="10">
    <source>
        <dbReference type="Proteomes" id="UP000178187"/>
    </source>
</evidence>
<dbReference type="Pfam" id="PF14693">
    <property type="entry name" value="Ribosomal_TL5_C"/>
    <property type="match status" value="1"/>
</dbReference>
<dbReference type="PANTHER" id="PTHR33284:SF1">
    <property type="entry name" value="RIBOSOMAL PROTEIN L25_GLN-TRNA SYNTHETASE, ANTI-CODON-BINDING DOMAIN-CONTAINING PROTEIN"/>
    <property type="match status" value="1"/>
</dbReference>
<dbReference type="HAMAP" id="MF_01334">
    <property type="entry name" value="Ribosomal_bL25_CTC"/>
    <property type="match status" value="1"/>
</dbReference>
<dbReference type="GO" id="GO:0003735">
    <property type="term" value="F:structural constituent of ribosome"/>
    <property type="evidence" value="ECO:0007669"/>
    <property type="project" value="InterPro"/>
</dbReference>
<dbReference type="InterPro" id="IPR001021">
    <property type="entry name" value="Ribosomal_bL25_long"/>
</dbReference>
<dbReference type="GO" id="GO:0022625">
    <property type="term" value="C:cytosolic large ribosomal subunit"/>
    <property type="evidence" value="ECO:0007669"/>
    <property type="project" value="TreeGrafter"/>
</dbReference>
<evidence type="ECO:0000256" key="5">
    <source>
        <dbReference type="HAMAP-Rule" id="MF_01334"/>
    </source>
</evidence>
<comment type="function">
    <text evidence="5">This is one of the proteins that binds to the 5S RNA in the ribosome where it forms part of the central protuberance.</text>
</comment>
<feature type="domain" description="Large ribosomal subunit protein bL25 L25" evidence="7">
    <location>
        <begin position="6"/>
        <end position="98"/>
    </location>
</feature>
<evidence type="ECO:0000256" key="2">
    <source>
        <dbReference type="ARBA" id="ARBA00022884"/>
    </source>
</evidence>
<comment type="similarity">
    <text evidence="5">Belongs to the bacterial ribosomal protein bL25 family. CTC subfamily.</text>
</comment>
<organism evidence="9 10">
    <name type="scientific">Candidatus Danuiimicrobium aquiferis</name>
    <dbReference type="NCBI Taxonomy" id="1801832"/>
    <lineage>
        <taxon>Bacteria</taxon>
        <taxon>Pseudomonadati</taxon>
        <taxon>Candidatus Omnitrophota</taxon>
        <taxon>Candidatus Danuiimicrobium</taxon>
    </lineage>
</organism>
<dbReference type="GO" id="GO:0008097">
    <property type="term" value="F:5S rRNA binding"/>
    <property type="evidence" value="ECO:0007669"/>
    <property type="project" value="InterPro"/>
</dbReference>
<dbReference type="InterPro" id="IPR037121">
    <property type="entry name" value="Ribosomal_bL25_C"/>
</dbReference>
<protein>
    <recommendedName>
        <fullName evidence="5">Large ribosomal subunit protein bL25</fullName>
    </recommendedName>
    <alternativeName>
        <fullName evidence="5">General stress protein CTC</fullName>
    </alternativeName>
</protein>
<reference evidence="9 10" key="1">
    <citation type="journal article" date="2016" name="Nat. Commun.">
        <title>Thousands of microbial genomes shed light on interconnected biogeochemical processes in an aquifer system.</title>
        <authorList>
            <person name="Anantharaman K."/>
            <person name="Brown C.T."/>
            <person name="Hug L.A."/>
            <person name="Sharon I."/>
            <person name="Castelle C.J."/>
            <person name="Probst A.J."/>
            <person name="Thomas B.C."/>
            <person name="Singh A."/>
            <person name="Wilkins M.J."/>
            <person name="Karaoz U."/>
            <person name="Brodie E.L."/>
            <person name="Williams K.H."/>
            <person name="Hubbard S.S."/>
            <person name="Banfield J.F."/>
        </authorList>
    </citation>
    <scope>NUCLEOTIDE SEQUENCE [LARGE SCALE GENOMIC DNA]</scope>
</reference>
<evidence type="ECO:0000256" key="1">
    <source>
        <dbReference type="ARBA" id="ARBA00022730"/>
    </source>
</evidence>
<comment type="caution">
    <text evidence="9">The sequence shown here is derived from an EMBL/GenBank/DDBJ whole genome shotgun (WGS) entry which is preliminary data.</text>
</comment>
<keyword evidence="4 5" id="KW-0687">Ribonucleoprotein</keyword>
<dbReference type="InterPro" id="IPR029751">
    <property type="entry name" value="Ribosomal_L25_dom"/>
</dbReference>
<evidence type="ECO:0000256" key="6">
    <source>
        <dbReference type="SAM" id="MobiDB-lite"/>
    </source>
</evidence>
<dbReference type="Pfam" id="PF01386">
    <property type="entry name" value="Ribosomal_L25p"/>
    <property type="match status" value="1"/>
</dbReference>
<gene>
    <name evidence="5" type="primary">rplY</name>
    <name evidence="5" type="synonym">ctc</name>
    <name evidence="9" type="ORF">A3G33_03815</name>
</gene>
<sequence>MEILTLKASRREQIGRRQVKKIRADKQIPAVVYSKGTEAISIQFTYDDFHRVIHTKAGENAVIQLVISSGTGKPVEKTVVIKEIQQDPVTEKMKHIDFKAISLTEKIEVKVPLHVIGEAMGTKKGGILDVIHYEIEVKCLPTNIPEKFDVDVSGLDIGNSIHVKDMTFPSGVEILIDSEEVVIAVHAPKAEEVPAGEEAKAEPEVIGKEKKEGEAEIAPEAEKSEKSEKAEKKE</sequence>
<dbReference type="GO" id="GO:0006412">
    <property type="term" value="P:translation"/>
    <property type="evidence" value="ECO:0007669"/>
    <property type="project" value="UniProtKB-UniRule"/>
</dbReference>
<comment type="subunit">
    <text evidence="5">Part of the 50S ribosomal subunit; part of the 5S rRNA/L5/L18/L25 subcomplex. Contacts the 5S rRNA. Binds to the 5S rRNA independently of L5 and L18.</text>
</comment>
<keyword evidence="2 5" id="KW-0694">RNA-binding</keyword>
<dbReference type="AlphaFoldDB" id="A0A1G1KSN1"/>
<name>A0A1G1KSN1_9BACT</name>
<dbReference type="PANTHER" id="PTHR33284">
    <property type="entry name" value="RIBOSOMAL PROTEIN L25/GLN-TRNA SYNTHETASE, ANTI-CODON-BINDING DOMAIN-CONTAINING PROTEIN"/>
    <property type="match status" value="1"/>
</dbReference>
<evidence type="ECO:0000259" key="7">
    <source>
        <dbReference type="Pfam" id="PF01386"/>
    </source>
</evidence>
<feature type="region of interest" description="Disordered" evidence="6">
    <location>
        <begin position="192"/>
        <end position="234"/>
    </location>
</feature>
<dbReference type="Gene3D" id="2.170.120.20">
    <property type="entry name" value="Ribosomal protein L25, beta domain"/>
    <property type="match status" value="1"/>
</dbReference>
<evidence type="ECO:0000259" key="8">
    <source>
        <dbReference type="Pfam" id="PF14693"/>
    </source>
</evidence>